<evidence type="ECO:0000256" key="3">
    <source>
        <dbReference type="ARBA" id="ARBA00022692"/>
    </source>
</evidence>
<feature type="transmembrane region" description="Helical" evidence="6">
    <location>
        <begin position="205"/>
        <end position="229"/>
    </location>
</feature>
<comment type="subcellular location">
    <subcellularLocation>
        <location evidence="1">Cell membrane</location>
        <topology evidence="1">Multi-pass membrane protein</topology>
    </subcellularLocation>
</comment>
<keyword evidence="2" id="KW-1003">Cell membrane</keyword>
<evidence type="ECO:0000259" key="7">
    <source>
        <dbReference type="Pfam" id="PF05425"/>
    </source>
</evidence>
<dbReference type="PANTHER" id="PTHR34820:SF4">
    <property type="entry name" value="INNER MEMBRANE PROTEIN YEBZ"/>
    <property type="match status" value="1"/>
</dbReference>
<dbReference type="Pfam" id="PF05425">
    <property type="entry name" value="CopD"/>
    <property type="match status" value="1"/>
</dbReference>
<comment type="caution">
    <text evidence="8">The sequence shown here is derived from an EMBL/GenBank/DDBJ whole genome shotgun (WGS) entry which is preliminary data.</text>
</comment>
<feature type="transmembrane region" description="Helical" evidence="6">
    <location>
        <begin position="287"/>
        <end position="320"/>
    </location>
</feature>
<dbReference type="Proteomes" id="UP001589833">
    <property type="component" value="Unassembled WGS sequence"/>
</dbReference>
<name>A0ABV6NI36_9BACI</name>
<keyword evidence="5 6" id="KW-0472">Membrane</keyword>
<protein>
    <submittedName>
        <fullName evidence="8">Copper resistance D family protein</fullName>
    </submittedName>
</protein>
<evidence type="ECO:0000256" key="4">
    <source>
        <dbReference type="ARBA" id="ARBA00022989"/>
    </source>
</evidence>
<sequence length="533" mass="60198">MLSSLANLILYICFSIVTGYLLLRNIPEGKRPTIHISVQLIKGLITMIPILLLVPVVRVIWTLYSGFSVPLLQSIRMVFFDYSTGQAFLVAVILVIGLLICLKSNQRWMNEIALAHIVLLIFMASWSSHGASVAGWFGFLGNFLHLLAVAVWLGTLSVVAWFSLEWKESKTFFQWFSVTAVASVMTIVGSGFMLMAVIVPDYVQAWLLSYGQLLFIKHLLFFPLLGFGFHHLLLGFQNNQFKLERVKRSFRIESFIALLIFFISAVMTEQTPPHEVAQTLQTENISWLMQLFIGATSGLIDLPISVFSVCMAVIAITLFSAAMWTLTRSHQLIKASVLFLFSVLVVYFGAMFSIEIGLGERDETVYGTIDEAVYQTYDSSVEIDILKTDYQEEEVYVVYTIDSAELVAEKLIEVEGGYMRLPAAMLTIGGTAVIDERQKIRTFRVKSGNWHNEDYEYTYVTFGVISDPFDVARVQIHYEGGSYIAQLEDHTFINVVSSHEEWADQHPIDFLADSGQVIETYARNVMEEGVYCH</sequence>
<dbReference type="EMBL" id="JBHLTR010000026">
    <property type="protein sequence ID" value="MFC0560430.1"/>
    <property type="molecule type" value="Genomic_DNA"/>
</dbReference>
<feature type="transmembrane region" description="Helical" evidence="6">
    <location>
        <begin position="250"/>
        <end position="267"/>
    </location>
</feature>
<feature type="transmembrane region" description="Helical" evidence="6">
    <location>
        <begin position="143"/>
        <end position="164"/>
    </location>
</feature>
<accession>A0ABV6NI36</accession>
<evidence type="ECO:0000256" key="1">
    <source>
        <dbReference type="ARBA" id="ARBA00004651"/>
    </source>
</evidence>
<feature type="transmembrane region" description="Helical" evidence="6">
    <location>
        <begin position="114"/>
        <end position="137"/>
    </location>
</feature>
<feature type="transmembrane region" description="Helical" evidence="6">
    <location>
        <begin position="44"/>
        <end position="64"/>
    </location>
</feature>
<feature type="transmembrane region" description="Helical" evidence="6">
    <location>
        <begin position="332"/>
        <end position="354"/>
    </location>
</feature>
<feature type="transmembrane region" description="Helical" evidence="6">
    <location>
        <begin position="6"/>
        <end position="23"/>
    </location>
</feature>
<dbReference type="InterPro" id="IPR008457">
    <property type="entry name" value="Cu-R_CopD_dom"/>
</dbReference>
<feature type="transmembrane region" description="Helical" evidence="6">
    <location>
        <begin position="176"/>
        <end position="199"/>
    </location>
</feature>
<evidence type="ECO:0000313" key="9">
    <source>
        <dbReference type="Proteomes" id="UP001589833"/>
    </source>
</evidence>
<proteinExistence type="predicted"/>
<organism evidence="8 9">
    <name type="scientific">Halalkalibacter alkalisediminis</name>
    <dbReference type="NCBI Taxonomy" id="935616"/>
    <lineage>
        <taxon>Bacteria</taxon>
        <taxon>Bacillati</taxon>
        <taxon>Bacillota</taxon>
        <taxon>Bacilli</taxon>
        <taxon>Bacillales</taxon>
        <taxon>Bacillaceae</taxon>
        <taxon>Halalkalibacter</taxon>
    </lineage>
</organism>
<dbReference type="RefSeq" id="WP_273847048.1">
    <property type="nucleotide sequence ID" value="NZ_JAQQWT010000021.1"/>
</dbReference>
<keyword evidence="4 6" id="KW-1133">Transmembrane helix</keyword>
<keyword evidence="3 6" id="KW-0812">Transmembrane</keyword>
<dbReference type="PANTHER" id="PTHR34820">
    <property type="entry name" value="INNER MEMBRANE PROTEIN YEBZ"/>
    <property type="match status" value="1"/>
</dbReference>
<reference evidence="8 9" key="1">
    <citation type="submission" date="2024-09" db="EMBL/GenBank/DDBJ databases">
        <authorList>
            <person name="Sun Q."/>
            <person name="Mori K."/>
        </authorList>
    </citation>
    <scope>NUCLEOTIDE SEQUENCE [LARGE SCALE GENOMIC DNA]</scope>
    <source>
        <strain evidence="8 9">NCAIM B.02301</strain>
    </source>
</reference>
<evidence type="ECO:0000256" key="2">
    <source>
        <dbReference type="ARBA" id="ARBA00022475"/>
    </source>
</evidence>
<feature type="transmembrane region" description="Helical" evidence="6">
    <location>
        <begin position="84"/>
        <end position="102"/>
    </location>
</feature>
<dbReference type="InterPro" id="IPR032694">
    <property type="entry name" value="CopC/D"/>
</dbReference>
<evidence type="ECO:0000256" key="6">
    <source>
        <dbReference type="SAM" id="Phobius"/>
    </source>
</evidence>
<gene>
    <name evidence="8" type="ORF">ACFFH4_15615</name>
</gene>
<evidence type="ECO:0000256" key="5">
    <source>
        <dbReference type="ARBA" id="ARBA00023136"/>
    </source>
</evidence>
<feature type="domain" description="Copper resistance protein D" evidence="7">
    <location>
        <begin position="172"/>
        <end position="267"/>
    </location>
</feature>
<evidence type="ECO:0000313" key="8">
    <source>
        <dbReference type="EMBL" id="MFC0560430.1"/>
    </source>
</evidence>
<keyword evidence="9" id="KW-1185">Reference proteome</keyword>